<name>W1VFV5_9ACTO</name>
<accession>W1VFV5</accession>
<organism evidence="1 2">
    <name type="scientific">Actinomyces urogenitalis DORA_12</name>
    <dbReference type="NCBI Taxonomy" id="1403939"/>
    <lineage>
        <taxon>Bacteria</taxon>
        <taxon>Bacillati</taxon>
        <taxon>Actinomycetota</taxon>
        <taxon>Actinomycetes</taxon>
        <taxon>Actinomycetales</taxon>
        <taxon>Actinomycetaceae</taxon>
        <taxon>Actinomyces</taxon>
    </lineage>
</organism>
<dbReference type="Proteomes" id="UP000018852">
    <property type="component" value="Unassembled WGS sequence"/>
</dbReference>
<dbReference type="AlphaFoldDB" id="W1VFV5"/>
<reference evidence="1 2" key="1">
    <citation type="submission" date="2013-12" db="EMBL/GenBank/DDBJ databases">
        <title>A Varibaculum cambriense genome reconstructed from a premature infant gut community with otherwise low bacterial novelty that shifts toward anaerobic metabolism during the third week of life.</title>
        <authorList>
            <person name="Brown C.T."/>
            <person name="Sharon I."/>
            <person name="Thomas B.C."/>
            <person name="Castelle C.J."/>
            <person name="Morowitz M.J."/>
            <person name="Banfield J.F."/>
        </authorList>
    </citation>
    <scope>NUCLEOTIDE SEQUENCE [LARGE SCALE GENOMIC DNA]</scope>
    <source>
        <strain evidence="2">DORA_12</strain>
    </source>
</reference>
<comment type="caution">
    <text evidence="1">The sequence shown here is derived from an EMBL/GenBank/DDBJ whole genome shotgun (WGS) entry which is preliminary data.</text>
</comment>
<proteinExistence type="predicted"/>
<evidence type="ECO:0000313" key="2">
    <source>
        <dbReference type="Proteomes" id="UP000018852"/>
    </source>
</evidence>
<dbReference type="PATRIC" id="fig|1403939.3.peg.1428"/>
<dbReference type="EMBL" id="AZLV01000916">
    <property type="protein sequence ID" value="ETJ02909.1"/>
    <property type="molecule type" value="Genomic_DNA"/>
</dbReference>
<gene>
    <name evidence="1" type="ORF">Q605_AUC00916G0002</name>
</gene>
<sequence length="80" mass="8538">MWSSSPAAQDPRLPLLTQQLSQGITQATHSSAQALAELSELAARCQALAVVESTETLCQHVVEVGQDLTDYEELASRSGL</sequence>
<evidence type="ECO:0000313" key="1">
    <source>
        <dbReference type="EMBL" id="ETJ02909.1"/>
    </source>
</evidence>
<protein>
    <submittedName>
        <fullName evidence="1">Uncharacterized protein</fullName>
    </submittedName>
</protein>